<dbReference type="Gene3D" id="3.50.80.10">
    <property type="entry name" value="D-tyrosyl-tRNA(Tyr) deacylase"/>
    <property type="match status" value="1"/>
</dbReference>
<comment type="subunit">
    <text evidence="2">Homodimer.</text>
</comment>
<dbReference type="InterPro" id="IPR003732">
    <property type="entry name" value="Daa-tRNA_deacyls_DTD"/>
</dbReference>
<dbReference type="GO" id="GO:0106026">
    <property type="term" value="F:Gly-tRNA(Ala) deacylase activity"/>
    <property type="evidence" value="ECO:0007669"/>
    <property type="project" value="UniProtKB-UniRule"/>
</dbReference>
<comment type="caution">
    <text evidence="3">The sequence shown here is derived from an EMBL/GenBank/DDBJ whole genome shotgun (WGS) entry which is preliminary data.</text>
</comment>
<reference evidence="4" key="1">
    <citation type="journal article" date="2017" name="Proc. Natl. Acad. Sci. U.S.A.">
        <title>Simulation of Deepwater Horizon oil plume reveals substrate specialization within a complex community of hydrocarbon-degraders.</title>
        <authorList>
            <person name="Hu P."/>
            <person name="Dubinsky E.A."/>
            <person name="Probst A.J."/>
            <person name="Wang J."/>
            <person name="Sieber C.M.K."/>
            <person name="Tom L.M."/>
            <person name="Gardinali P."/>
            <person name="Banfield J.F."/>
            <person name="Atlas R.M."/>
            <person name="Andersen G.L."/>
        </authorList>
    </citation>
    <scope>NUCLEOTIDE SEQUENCE [LARGE SCALE GENOMIC DNA]</scope>
</reference>
<proteinExistence type="inferred from homology"/>
<comment type="function">
    <text evidence="2">An aminoacyl-tRNA editing enzyme that deacylates mischarged D-aminoacyl-tRNAs. Also deacylates mischarged glycyl-tRNA(Ala), protecting cells against glycine mischarging by AlaRS. Acts via tRNA-based rather than protein-based catalysis; rejects L-amino acids rather than detecting D-amino acids in the active site. By recycling D-aminoacyl-tRNA to D-amino acids and free tRNA molecules, this enzyme counteracts the toxicity associated with the formation of D-aminoacyl-tRNA entities in vivo and helps enforce protein L-homochirality.</text>
</comment>
<name>A0A1Y5FCH5_9BACT</name>
<dbReference type="EC" id="3.1.1.-" evidence="2"/>
<keyword evidence="2" id="KW-0694">RNA-binding</keyword>
<feature type="short sequence motif" description="Gly-cisPro motif, important for rejection of L-amino acids" evidence="2">
    <location>
        <begin position="136"/>
        <end position="137"/>
    </location>
</feature>
<keyword evidence="2" id="KW-0963">Cytoplasm</keyword>
<comment type="subcellular location">
    <subcellularLocation>
        <location evidence="2">Cytoplasm</location>
    </subcellularLocation>
</comment>
<dbReference type="GO" id="GO:0019478">
    <property type="term" value="P:D-amino acid catabolic process"/>
    <property type="evidence" value="ECO:0007669"/>
    <property type="project" value="UniProtKB-UniRule"/>
</dbReference>
<dbReference type="PANTHER" id="PTHR10472">
    <property type="entry name" value="D-TYROSYL-TRNA TYR DEACYLASE"/>
    <property type="match status" value="1"/>
</dbReference>
<dbReference type="AlphaFoldDB" id="A0A1Y5FCH5"/>
<comment type="similarity">
    <text evidence="1 2">Belongs to the DTD family.</text>
</comment>
<evidence type="ECO:0000256" key="1">
    <source>
        <dbReference type="ARBA" id="ARBA00009673"/>
    </source>
</evidence>
<dbReference type="EC" id="3.1.1.96" evidence="2"/>
<keyword evidence="2" id="KW-0820">tRNA-binding</keyword>
<protein>
    <recommendedName>
        <fullName evidence="2">D-aminoacyl-tRNA deacylase</fullName>
        <shortName evidence="2">DTD</shortName>
        <ecNumber evidence="2">3.1.1.96</ecNumber>
    </recommendedName>
    <alternativeName>
        <fullName evidence="2">Gly-tRNA(Ala) deacylase</fullName>
        <ecNumber evidence="2">3.1.1.-</ecNumber>
    </alternativeName>
</protein>
<organism evidence="3 4">
    <name type="scientific">Halobacteriovorax marinus</name>
    <dbReference type="NCBI Taxonomy" id="97084"/>
    <lineage>
        <taxon>Bacteria</taxon>
        <taxon>Pseudomonadati</taxon>
        <taxon>Bdellovibrionota</taxon>
        <taxon>Bacteriovoracia</taxon>
        <taxon>Bacteriovoracales</taxon>
        <taxon>Halobacteriovoraceae</taxon>
        <taxon>Halobacteriovorax</taxon>
    </lineage>
</organism>
<evidence type="ECO:0000313" key="3">
    <source>
        <dbReference type="EMBL" id="OUR99828.1"/>
    </source>
</evidence>
<dbReference type="GO" id="GO:0005737">
    <property type="term" value="C:cytoplasm"/>
    <property type="evidence" value="ECO:0007669"/>
    <property type="project" value="UniProtKB-SubCell"/>
</dbReference>
<keyword evidence="2" id="KW-0378">Hydrolase</keyword>
<dbReference type="GO" id="GO:0051500">
    <property type="term" value="F:D-tyrosyl-tRNA(Tyr) deacylase activity"/>
    <property type="evidence" value="ECO:0007669"/>
    <property type="project" value="TreeGrafter"/>
</dbReference>
<comment type="catalytic activity">
    <reaction evidence="2">
        <text>a D-aminoacyl-tRNA + H2O = a tRNA + a D-alpha-amino acid + H(+)</text>
        <dbReference type="Rhea" id="RHEA:13953"/>
        <dbReference type="Rhea" id="RHEA-COMP:10123"/>
        <dbReference type="Rhea" id="RHEA-COMP:10124"/>
        <dbReference type="ChEBI" id="CHEBI:15377"/>
        <dbReference type="ChEBI" id="CHEBI:15378"/>
        <dbReference type="ChEBI" id="CHEBI:59871"/>
        <dbReference type="ChEBI" id="CHEBI:78442"/>
        <dbReference type="ChEBI" id="CHEBI:79333"/>
        <dbReference type="EC" id="3.1.1.96"/>
    </reaction>
</comment>
<dbReference type="SUPFAM" id="SSF69500">
    <property type="entry name" value="DTD-like"/>
    <property type="match status" value="1"/>
</dbReference>
<comment type="domain">
    <text evidence="2">A Gly-cisPro motif from one monomer fits into the active site of the other monomer to allow specific chiral rejection of L-amino acids.</text>
</comment>
<dbReference type="NCBIfam" id="TIGR00256">
    <property type="entry name" value="D-aminoacyl-tRNA deacylase"/>
    <property type="match status" value="1"/>
</dbReference>
<dbReference type="GO" id="GO:0043908">
    <property type="term" value="F:Ser(Gly)-tRNA(Ala) hydrolase activity"/>
    <property type="evidence" value="ECO:0007669"/>
    <property type="project" value="UniProtKB-UniRule"/>
</dbReference>
<comment type="catalytic activity">
    <reaction evidence="2">
        <text>glycyl-tRNA(Ala) + H2O = tRNA(Ala) + glycine + H(+)</text>
        <dbReference type="Rhea" id="RHEA:53744"/>
        <dbReference type="Rhea" id="RHEA-COMP:9657"/>
        <dbReference type="Rhea" id="RHEA-COMP:13640"/>
        <dbReference type="ChEBI" id="CHEBI:15377"/>
        <dbReference type="ChEBI" id="CHEBI:15378"/>
        <dbReference type="ChEBI" id="CHEBI:57305"/>
        <dbReference type="ChEBI" id="CHEBI:78442"/>
        <dbReference type="ChEBI" id="CHEBI:78522"/>
    </reaction>
</comment>
<sequence length="144" mass="16117">MKIVVQRSLKSSVSVNEEIVSSIEKGLVLLVCMEKGDLDSVLTKACEKILNLRIFPDESDRMNLNILQYAGEILCISQFTLSWSGKKGNRPSFDNSMEPERANQLFEKFCDLLALKVGVQKGVFGQKMSVSIINDGPVTFHLEF</sequence>
<dbReference type="EMBL" id="MAAO01000002">
    <property type="protein sequence ID" value="OUR99828.1"/>
    <property type="molecule type" value="Genomic_DNA"/>
</dbReference>
<dbReference type="HAMAP" id="MF_00518">
    <property type="entry name" value="Deacylase_Dtd"/>
    <property type="match status" value="1"/>
</dbReference>
<dbReference type="GO" id="GO:0000049">
    <property type="term" value="F:tRNA binding"/>
    <property type="evidence" value="ECO:0007669"/>
    <property type="project" value="UniProtKB-UniRule"/>
</dbReference>
<dbReference type="Proteomes" id="UP000196531">
    <property type="component" value="Unassembled WGS sequence"/>
</dbReference>
<evidence type="ECO:0000313" key="4">
    <source>
        <dbReference type="Proteomes" id="UP000196531"/>
    </source>
</evidence>
<dbReference type="PANTHER" id="PTHR10472:SF5">
    <property type="entry name" value="D-AMINOACYL-TRNA DEACYLASE 1"/>
    <property type="match status" value="1"/>
</dbReference>
<dbReference type="Pfam" id="PF02580">
    <property type="entry name" value="Tyr_Deacylase"/>
    <property type="match status" value="1"/>
</dbReference>
<evidence type="ECO:0000256" key="2">
    <source>
        <dbReference type="HAMAP-Rule" id="MF_00518"/>
    </source>
</evidence>
<dbReference type="FunFam" id="3.50.80.10:FF:000001">
    <property type="entry name" value="D-aminoacyl-tRNA deacylase"/>
    <property type="match status" value="1"/>
</dbReference>
<gene>
    <name evidence="2" type="primary">dtd</name>
    <name evidence="3" type="ORF">A9Q84_02025</name>
</gene>
<accession>A0A1Y5FCH5</accession>
<dbReference type="InterPro" id="IPR023509">
    <property type="entry name" value="DTD-like_sf"/>
</dbReference>